<dbReference type="Proteomes" id="UP000694404">
    <property type="component" value="Unplaced"/>
</dbReference>
<accession>A0A8C0ISQ8</accession>
<dbReference type="PANTHER" id="PTHR10738:SF0">
    <property type="entry name" value="PROTEIN ARGININE N-METHYLTRANSFERASE 5"/>
    <property type="match status" value="1"/>
</dbReference>
<organism evidence="4 5">
    <name type="scientific">Chelonoidis abingdonii</name>
    <name type="common">Abingdon island giant tortoise</name>
    <name type="synonym">Testudo abingdonii</name>
    <dbReference type="NCBI Taxonomy" id="106734"/>
    <lineage>
        <taxon>Eukaryota</taxon>
        <taxon>Metazoa</taxon>
        <taxon>Chordata</taxon>
        <taxon>Craniata</taxon>
        <taxon>Vertebrata</taxon>
        <taxon>Euteleostomi</taxon>
        <taxon>Archelosauria</taxon>
        <taxon>Testudinata</taxon>
        <taxon>Testudines</taxon>
        <taxon>Cryptodira</taxon>
        <taxon>Durocryptodira</taxon>
        <taxon>Testudinoidea</taxon>
        <taxon>Testudinidae</taxon>
        <taxon>Chelonoidis</taxon>
    </lineage>
</organism>
<reference evidence="4" key="2">
    <citation type="submission" date="2025-09" db="UniProtKB">
        <authorList>
            <consortium name="Ensembl"/>
        </authorList>
    </citation>
    <scope>IDENTIFICATION</scope>
</reference>
<dbReference type="GO" id="GO:0005634">
    <property type="term" value="C:nucleus"/>
    <property type="evidence" value="ECO:0007669"/>
    <property type="project" value="TreeGrafter"/>
</dbReference>
<dbReference type="InterPro" id="IPR029063">
    <property type="entry name" value="SAM-dependent_MTases_sf"/>
</dbReference>
<protein>
    <recommendedName>
        <fullName evidence="6">PRMT5 TIM barrel domain-containing protein</fullName>
    </recommendedName>
</protein>
<evidence type="ECO:0000313" key="4">
    <source>
        <dbReference type="Ensembl" id="ENSCABP00000016602.1"/>
    </source>
</evidence>
<dbReference type="Gene3D" id="3.20.20.150">
    <property type="entry name" value="Divalent-metal-dependent TIM barrel enzymes"/>
    <property type="match status" value="1"/>
</dbReference>
<dbReference type="Ensembl" id="ENSCABT00000018196.1">
    <property type="protein sequence ID" value="ENSCABP00000016602.1"/>
    <property type="gene ID" value="ENSCABG00000012338.1"/>
</dbReference>
<evidence type="ECO:0000259" key="3">
    <source>
        <dbReference type="Pfam" id="PF17285"/>
    </source>
</evidence>
<dbReference type="GO" id="GO:0005829">
    <property type="term" value="C:cytosol"/>
    <property type="evidence" value="ECO:0007669"/>
    <property type="project" value="TreeGrafter"/>
</dbReference>
<dbReference type="GO" id="GO:0006355">
    <property type="term" value="P:regulation of DNA-templated transcription"/>
    <property type="evidence" value="ECO:0007669"/>
    <property type="project" value="TreeGrafter"/>
</dbReference>
<evidence type="ECO:0000259" key="2">
    <source>
        <dbReference type="Pfam" id="PF05185"/>
    </source>
</evidence>
<dbReference type="Pfam" id="PF05185">
    <property type="entry name" value="PRMT5"/>
    <property type="match status" value="1"/>
</dbReference>
<dbReference type="PANTHER" id="PTHR10738">
    <property type="entry name" value="PROTEIN ARGININE N-METHYLTRANSFERASE 5"/>
    <property type="match status" value="1"/>
</dbReference>
<reference evidence="4" key="1">
    <citation type="submission" date="2025-08" db="UniProtKB">
        <authorList>
            <consortium name="Ensembl"/>
        </authorList>
    </citation>
    <scope>IDENTIFICATION</scope>
</reference>
<keyword evidence="5" id="KW-1185">Reference proteome</keyword>
<dbReference type="InterPro" id="IPR035247">
    <property type="entry name" value="PRMT5_TIM"/>
</dbReference>
<dbReference type="AlphaFoldDB" id="A0A8C0ISQ8"/>
<dbReference type="GO" id="GO:0016274">
    <property type="term" value="F:protein-arginine N-methyltransferase activity"/>
    <property type="evidence" value="ECO:0007669"/>
    <property type="project" value="InterPro"/>
</dbReference>
<name>A0A8C0ISQ8_CHEAB</name>
<evidence type="ECO:0000256" key="1">
    <source>
        <dbReference type="ARBA" id="ARBA00022691"/>
    </source>
</evidence>
<feature type="domain" description="PRMT5 TIM barrel" evidence="3">
    <location>
        <begin position="30"/>
        <end position="282"/>
    </location>
</feature>
<dbReference type="InterPro" id="IPR035075">
    <property type="entry name" value="PRMT5"/>
</dbReference>
<feature type="domain" description="PRMT5 arginine-N-methyltransferase" evidence="2">
    <location>
        <begin position="289"/>
        <end position="331"/>
    </location>
</feature>
<sequence>AGTEPRRGAGGRQVSRGLTKCTGAPSLRRFDFLCMPVFHPRYRREFSHQPARGRPGPHTRSDLLLSGRDWNTLIVGKLSPWIRPDSKVEAVRRNSEAAMLQELNFGAYLGLPAFLVPLTQGENPNLARVLSTHIHTGHHSTMFWMRVPLLAPEDLRDDLIENEPVPVPEEGSGDEKTWIWWHNFRTLCDYNKRIAVALEVGPDLPSNHVIDRWLGEPIKAAILPTSIFLTNKKGFPVLSKMHQRLVFRLLKLEVQFIVWGAHHHPEKEFCSYLQYLEYLSQNRPPPSAYELFAKGYEDYLQSPLQVSPDGNNLESQTTRVFEKDPIKYSSIKHEGSRAVTGGEGLVGRTSKWWARWRGRGMEEGPSGWRVQGWVGNGGGLVEGDCGVGAGSRGGMRGPPVTSHSPSPPQAIYRACLDGSLKRRSTKCCIEFNPPSRGHGTRQPAPVMPREVALTFLSRWGGPSFMTTPGCCPLTSLSALRW</sequence>
<dbReference type="FunFam" id="3.20.20.150:FF:000008">
    <property type="entry name" value="Protein arginine N-methyltransferase 5"/>
    <property type="match status" value="1"/>
</dbReference>
<dbReference type="Pfam" id="PF17285">
    <property type="entry name" value="PRMT5_TIM"/>
    <property type="match status" value="1"/>
</dbReference>
<evidence type="ECO:0008006" key="6">
    <source>
        <dbReference type="Google" id="ProtNLM"/>
    </source>
</evidence>
<dbReference type="GeneTree" id="ENSGT00390000001141"/>
<dbReference type="InterPro" id="IPR025799">
    <property type="entry name" value="Arg_MeTrfase"/>
</dbReference>
<keyword evidence="1" id="KW-0949">S-adenosyl-L-methionine</keyword>
<proteinExistence type="predicted"/>
<evidence type="ECO:0000313" key="5">
    <source>
        <dbReference type="Proteomes" id="UP000694404"/>
    </source>
</evidence>
<dbReference type="Gene3D" id="3.40.50.150">
    <property type="entry name" value="Vaccinia Virus protein VP39"/>
    <property type="match status" value="1"/>
</dbReference>